<dbReference type="AlphaFoldDB" id="A0A9X3SD23"/>
<protein>
    <submittedName>
        <fullName evidence="2">Uncharacterized protein</fullName>
    </submittedName>
</protein>
<evidence type="ECO:0000256" key="1">
    <source>
        <dbReference type="SAM" id="SignalP"/>
    </source>
</evidence>
<dbReference type="Proteomes" id="UP001147653">
    <property type="component" value="Unassembled WGS sequence"/>
</dbReference>
<accession>A0A9X3SD23</accession>
<feature type="chain" id="PRO_5040919486" evidence="1">
    <location>
        <begin position="21"/>
        <end position="412"/>
    </location>
</feature>
<feature type="signal peptide" evidence="1">
    <location>
        <begin position="1"/>
        <end position="20"/>
    </location>
</feature>
<dbReference type="RefSeq" id="WP_270029829.1">
    <property type="nucleotide sequence ID" value="NZ_JAPDDP010000108.1"/>
</dbReference>
<name>A0A9X3SD23_9ACTN</name>
<sequence length="412" mass="42929">MRRLLVVLALALVCAPAAQAAPRPLTKLAPDEGFALAGDRVLFTQSAGRRVTVRSIPVAGGPARTIASFTVREPVDSVELSAQGDRAAAVVLMRRPEDTYSSQLFAGGLDGGWSAASPWAKFWTGGSLPVGVQVDSGLLFTQEAREDMTDVTAVVRDPAARDLPYRSFHTRFAGDLVAYTTQTLETSREVMVANWRTGAELGRTTLPSPAAQIALAADGRVVATDEAGSAYAFTAGQPAQRLGPADGRLVALAGAHVAAAHAGRLWLAPPGGALQPFGVRTKGLGRLTGDAQHVLWQANGCLLVAALGDAPVNEPGPGPCARSEVELIGTGDLGRRTRLTLRCVASPRTGCRGSVRLYADARAVGRKTAFRIPARGTRAVTLALSTRDLARLERAESIGVDTGAGVEYPGAG</sequence>
<keyword evidence="3" id="KW-1185">Reference proteome</keyword>
<gene>
    <name evidence="2" type="ORF">OJ997_33810</name>
</gene>
<evidence type="ECO:0000313" key="2">
    <source>
        <dbReference type="EMBL" id="MDA0185331.1"/>
    </source>
</evidence>
<evidence type="ECO:0000313" key="3">
    <source>
        <dbReference type="Proteomes" id="UP001147653"/>
    </source>
</evidence>
<organism evidence="2 3">
    <name type="scientific">Solirubrobacter phytolaccae</name>
    <dbReference type="NCBI Taxonomy" id="1404360"/>
    <lineage>
        <taxon>Bacteria</taxon>
        <taxon>Bacillati</taxon>
        <taxon>Actinomycetota</taxon>
        <taxon>Thermoleophilia</taxon>
        <taxon>Solirubrobacterales</taxon>
        <taxon>Solirubrobacteraceae</taxon>
        <taxon>Solirubrobacter</taxon>
    </lineage>
</organism>
<keyword evidence="1" id="KW-0732">Signal</keyword>
<comment type="caution">
    <text evidence="2">The sequence shown here is derived from an EMBL/GenBank/DDBJ whole genome shotgun (WGS) entry which is preliminary data.</text>
</comment>
<proteinExistence type="predicted"/>
<reference evidence="2" key="1">
    <citation type="submission" date="2022-10" db="EMBL/GenBank/DDBJ databases">
        <title>The WGS of Solirubrobacter phytolaccae KCTC 29190.</title>
        <authorList>
            <person name="Jiang Z."/>
        </authorList>
    </citation>
    <scope>NUCLEOTIDE SEQUENCE</scope>
    <source>
        <strain evidence="2">KCTC 29190</strain>
    </source>
</reference>
<dbReference type="EMBL" id="JAPDDP010000108">
    <property type="protein sequence ID" value="MDA0185331.1"/>
    <property type="molecule type" value="Genomic_DNA"/>
</dbReference>
<dbReference type="SUPFAM" id="SSF75011">
    <property type="entry name" value="3-carboxy-cis,cis-mucoante lactonizing enzyme"/>
    <property type="match status" value="1"/>
</dbReference>